<proteinExistence type="predicted"/>
<feature type="chain" id="PRO_5007890705" evidence="1">
    <location>
        <begin position="19"/>
        <end position="77"/>
    </location>
</feature>
<sequence>MRFQVLAPAALLVGITNAKPTNSTAASVSLYPDTGFVGTTVAWPVDGQCHDIADKAPKLKAVGSIKVYGNALCHLHE</sequence>
<keyword evidence="1" id="KW-0732">Signal</keyword>
<organism evidence="2 3">
    <name type="scientific">Cordyceps fumosorosea (strain ARSEF 2679)</name>
    <name type="common">Isaria fumosorosea</name>
    <dbReference type="NCBI Taxonomy" id="1081104"/>
    <lineage>
        <taxon>Eukaryota</taxon>
        <taxon>Fungi</taxon>
        <taxon>Dikarya</taxon>
        <taxon>Ascomycota</taxon>
        <taxon>Pezizomycotina</taxon>
        <taxon>Sordariomycetes</taxon>
        <taxon>Hypocreomycetidae</taxon>
        <taxon>Hypocreales</taxon>
        <taxon>Cordycipitaceae</taxon>
        <taxon>Cordyceps</taxon>
    </lineage>
</organism>
<comment type="caution">
    <text evidence="2">The sequence shown here is derived from an EMBL/GenBank/DDBJ whole genome shotgun (WGS) entry which is preliminary data.</text>
</comment>
<protein>
    <submittedName>
        <fullName evidence="2">Uncharacterized protein</fullName>
    </submittedName>
</protein>
<dbReference type="AlphaFoldDB" id="A0A167NDS5"/>
<evidence type="ECO:0000256" key="1">
    <source>
        <dbReference type="SAM" id="SignalP"/>
    </source>
</evidence>
<name>A0A167NDS5_CORFA</name>
<dbReference type="RefSeq" id="XP_018701296.1">
    <property type="nucleotide sequence ID" value="XM_018851557.1"/>
</dbReference>
<keyword evidence="3" id="KW-1185">Reference proteome</keyword>
<feature type="signal peptide" evidence="1">
    <location>
        <begin position="1"/>
        <end position="18"/>
    </location>
</feature>
<dbReference type="Proteomes" id="UP000076744">
    <property type="component" value="Unassembled WGS sequence"/>
</dbReference>
<dbReference type="EMBL" id="AZHB01000025">
    <property type="protein sequence ID" value="OAA55443.1"/>
    <property type="molecule type" value="Genomic_DNA"/>
</dbReference>
<dbReference type="GeneID" id="30024246"/>
<gene>
    <name evidence="2" type="ORF">ISF_07954</name>
</gene>
<dbReference type="OrthoDB" id="5145879at2759"/>
<evidence type="ECO:0000313" key="2">
    <source>
        <dbReference type="EMBL" id="OAA55443.1"/>
    </source>
</evidence>
<reference evidence="2 3" key="1">
    <citation type="journal article" date="2016" name="Genome Biol. Evol.">
        <title>Divergent and convergent evolution of fungal pathogenicity.</title>
        <authorList>
            <person name="Shang Y."/>
            <person name="Xiao G."/>
            <person name="Zheng P."/>
            <person name="Cen K."/>
            <person name="Zhan S."/>
            <person name="Wang C."/>
        </authorList>
    </citation>
    <scope>NUCLEOTIDE SEQUENCE [LARGE SCALE GENOMIC DNA]</scope>
    <source>
        <strain evidence="2 3">ARSEF 2679</strain>
    </source>
</reference>
<evidence type="ECO:0000313" key="3">
    <source>
        <dbReference type="Proteomes" id="UP000076744"/>
    </source>
</evidence>
<accession>A0A167NDS5</accession>